<keyword evidence="2" id="KW-1185">Reference proteome</keyword>
<evidence type="ECO:0000313" key="1">
    <source>
        <dbReference type="EMBL" id="GIG94574.1"/>
    </source>
</evidence>
<accession>A0ABQ4EIP2</accession>
<name>A0ABQ4EIP2_9ACTN</name>
<reference evidence="1 2" key="1">
    <citation type="submission" date="2021-01" db="EMBL/GenBank/DDBJ databases">
        <title>Whole genome shotgun sequence of Plantactinospora mayteni NBRC 109088.</title>
        <authorList>
            <person name="Komaki H."/>
            <person name="Tamura T."/>
        </authorList>
    </citation>
    <scope>NUCLEOTIDE SEQUENCE [LARGE SCALE GENOMIC DNA]</scope>
    <source>
        <strain evidence="1 2">NBRC 109088</strain>
    </source>
</reference>
<gene>
    <name evidence="1" type="ORF">Pma05_11470</name>
</gene>
<evidence type="ECO:0000313" key="2">
    <source>
        <dbReference type="Proteomes" id="UP000621500"/>
    </source>
</evidence>
<comment type="caution">
    <text evidence="1">The sequence shown here is derived from an EMBL/GenBank/DDBJ whole genome shotgun (WGS) entry which is preliminary data.</text>
</comment>
<organism evidence="1 2">
    <name type="scientific">Plantactinospora mayteni</name>
    <dbReference type="NCBI Taxonomy" id="566021"/>
    <lineage>
        <taxon>Bacteria</taxon>
        <taxon>Bacillati</taxon>
        <taxon>Actinomycetota</taxon>
        <taxon>Actinomycetes</taxon>
        <taxon>Micromonosporales</taxon>
        <taxon>Micromonosporaceae</taxon>
        <taxon>Plantactinospora</taxon>
    </lineage>
</organism>
<dbReference type="EMBL" id="BONX01000006">
    <property type="protein sequence ID" value="GIG94574.1"/>
    <property type="molecule type" value="Genomic_DNA"/>
</dbReference>
<dbReference type="Proteomes" id="UP000621500">
    <property type="component" value="Unassembled WGS sequence"/>
</dbReference>
<protein>
    <recommendedName>
        <fullName evidence="3">Cysteine--tRNA ligase</fullName>
    </recommendedName>
</protein>
<sequence length="156" mass="16499">MLKNAWYLITHADFFDGVPDAPRLPQASELMATLDELFGADAGISPAHTATAVEVMLRMAEHLSDAIPHGGRHAVADTDQFARLLTGVNLLLAYLAQLSGRLAYQVDTATGADLSALPANHRAELTKAVAAASCRLEESAGLVKEAHLATASAVRR</sequence>
<proteinExistence type="predicted"/>
<dbReference type="RefSeq" id="WP_203856221.1">
    <property type="nucleotide sequence ID" value="NZ_BAAAZQ010000005.1"/>
</dbReference>
<evidence type="ECO:0008006" key="3">
    <source>
        <dbReference type="Google" id="ProtNLM"/>
    </source>
</evidence>